<sequence length="204" mass="23055">MSLDVTKGLKSTVIMSPNQRLYVALYARGGKATMPSGEDKYHWSFIQDPKVEDEKSQGTRYHAMEKMGFIDGQAQSVWQFDETDIGMAPTAMILVRVLIGKVKKKDRLETVMRNIPIRAQTPGWNCVSWVKEAIQTLQQHQGSGRGILGSSACQLDWETVRQSALWYVEQKRAAHRFDGQAAPGTFDKKKVPTWDLLKNAERTP</sequence>
<dbReference type="Proteomes" id="UP000027002">
    <property type="component" value="Chromosome 2"/>
</dbReference>
<evidence type="ECO:0000313" key="2">
    <source>
        <dbReference type="Proteomes" id="UP000027002"/>
    </source>
</evidence>
<dbReference type="EMBL" id="CP072754">
    <property type="protein sequence ID" value="QUC17540.1"/>
    <property type="molecule type" value="Genomic_DNA"/>
</dbReference>
<name>A0A8E5HL91_USTVR</name>
<proteinExistence type="predicted"/>
<dbReference type="OrthoDB" id="2679825at2759"/>
<dbReference type="InterPro" id="IPR054208">
    <property type="entry name" value="DUF6914"/>
</dbReference>
<accession>A0A8E5HL91</accession>
<dbReference type="AlphaFoldDB" id="A0A8E5HL91"/>
<organism evidence="1 2">
    <name type="scientific">Ustilaginoidea virens</name>
    <name type="common">Rice false smut fungus</name>
    <name type="synonym">Villosiclava virens</name>
    <dbReference type="NCBI Taxonomy" id="1159556"/>
    <lineage>
        <taxon>Eukaryota</taxon>
        <taxon>Fungi</taxon>
        <taxon>Dikarya</taxon>
        <taxon>Ascomycota</taxon>
        <taxon>Pezizomycotina</taxon>
        <taxon>Sordariomycetes</taxon>
        <taxon>Hypocreomycetidae</taxon>
        <taxon>Hypocreales</taxon>
        <taxon>Clavicipitaceae</taxon>
        <taxon>Ustilaginoidea</taxon>
    </lineage>
</organism>
<dbReference type="Pfam" id="PF21858">
    <property type="entry name" value="DUF6914"/>
    <property type="match status" value="1"/>
</dbReference>
<dbReference type="GeneID" id="66062559"/>
<dbReference type="RefSeq" id="XP_042995213.1">
    <property type="nucleotide sequence ID" value="XM_043139279.1"/>
</dbReference>
<dbReference type="KEGG" id="uvi:66062559"/>
<protein>
    <submittedName>
        <fullName evidence="1">Uncharacterized protein</fullName>
    </submittedName>
</protein>
<gene>
    <name evidence="1" type="ORF">UV8b_01781</name>
</gene>
<evidence type="ECO:0000313" key="1">
    <source>
        <dbReference type="EMBL" id="QUC17540.1"/>
    </source>
</evidence>
<keyword evidence="2" id="KW-1185">Reference proteome</keyword>
<reference evidence="1" key="1">
    <citation type="submission" date="2020-03" db="EMBL/GenBank/DDBJ databases">
        <title>A mixture of massive structural variations and highly conserved coding sequences in Ustilaginoidea virens genome.</title>
        <authorList>
            <person name="Zhang K."/>
            <person name="Zhao Z."/>
            <person name="Zhang Z."/>
            <person name="Li Y."/>
            <person name="Hsiang T."/>
            <person name="Sun W."/>
        </authorList>
    </citation>
    <scope>NUCLEOTIDE SEQUENCE</scope>
    <source>
        <strain evidence="1">UV-8b</strain>
    </source>
</reference>